<dbReference type="RefSeq" id="WP_131597772.1">
    <property type="nucleotide sequence ID" value="NZ_SJSL01000008.1"/>
</dbReference>
<dbReference type="AlphaFoldDB" id="A0A4R0NCT1"/>
<dbReference type="Proteomes" id="UP000293347">
    <property type="component" value="Unassembled WGS sequence"/>
</dbReference>
<dbReference type="OrthoDB" id="753706at2"/>
<dbReference type="EMBL" id="SJSL01000008">
    <property type="protein sequence ID" value="TCC98055.1"/>
    <property type="molecule type" value="Genomic_DNA"/>
</dbReference>
<sequence length="201" mass="23131">MEDSIKGLVPHVLCFIINELCKYGFLLAHENDLADLKGLVDADSISPDDFELLESVDDEVVQILLNSVEKVVDCSKAYFLINNLDEMEVMENEEYNMLASDNYFTYIIDWDNKSYNDLLINLNSVYFSISQLIYHTTCQIRLNEVEVPDEVYEEFLDKYSDILTEKIPANDKNISLLYDLIVGLNADLFKIDKLSNDTQTP</sequence>
<reference evidence="1 2" key="1">
    <citation type="submission" date="2019-02" db="EMBL/GenBank/DDBJ databases">
        <title>Pedobacter sp. RP-1-14 sp. nov., isolated from Arctic soil.</title>
        <authorList>
            <person name="Dahal R.H."/>
        </authorList>
    </citation>
    <scope>NUCLEOTIDE SEQUENCE [LARGE SCALE GENOMIC DNA]</scope>
    <source>
        <strain evidence="1 2">RP-1-14</strain>
    </source>
</reference>
<comment type="caution">
    <text evidence="1">The sequence shown here is derived from an EMBL/GenBank/DDBJ whole genome shotgun (WGS) entry which is preliminary data.</text>
</comment>
<name>A0A4R0NCT1_9SPHI</name>
<evidence type="ECO:0000313" key="2">
    <source>
        <dbReference type="Proteomes" id="UP000293347"/>
    </source>
</evidence>
<organism evidence="1 2">
    <name type="scientific">Pedobacter psychroterrae</name>
    <dbReference type="NCBI Taxonomy" id="2530453"/>
    <lineage>
        <taxon>Bacteria</taxon>
        <taxon>Pseudomonadati</taxon>
        <taxon>Bacteroidota</taxon>
        <taxon>Sphingobacteriia</taxon>
        <taxon>Sphingobacteriales</taxon>
        <taxon>Sphingobacteriaceae</taxon>
        <taxon>Pedobacter</taxon>
    </lineage>
</organism>
<keyword evidence="2" id="KW-1185">Reference proteome</keyword>
<gene>
    <name evidence="1" type="ORF">EZ437_19620</name>
</gene>
<proteinExistence type="predicted"/>
<accession>A0A4R0NCT1</accession>
<evidence type="ECO:0000313" key="1">
    <source>
        <dbReference type="EMBL" id="TCC98055.1"/>
    </source>
</evidence>
<protein>
    <submittedName>
        <fullName evidence="1">Uncharacterized protein</fullName>
    </submittedName>
</protein>